<dbReference type="PANTHER" id="PTHR11786:SF0">
    <property type="entry name" value="ARYLAMINE N-ACETYLTRANSFERASE 4-RELATED"/>
    <property type="match status" value="1"/>
</dbReference>
<keyword evidence="2" id="KW-0808">Transferase</keyword>
<sequence length="274" mass="31810">MNPAQQQAYLSLLELERKSLPTTDYLRELIRAHLSRVPFENASKIHYYRTRGREGLRWLPDLETYLRNMAERGFGGNCYILNACFGELLRSLGYRVELVRATGGNTHLGLRVEAEGRLYYVDVGYGAPLFDPLPLDEEPRFARCGEEVEIRRVAEGHYRIDRRANGQSFVTKYIEWSPVPLESFGEAIAHSLRDEDENPFMRRIVATLFRKETAYSVVNHKLFVKRGNETEVHEFTSKREWLSMMNRTFRLDEAVLEEALAFLSERGVHLFPSS</sequence>
<dbReference type="InterPro" id="IPR001447">
    <property type="entry name" value="Arylamine_N-AcTrfase"/>
</dbReference>
<comment type="caution">
    <text evidence="2">The sequence shown here is derived from an EMBL/GenBank/DDBJ whole genome shotgun (WGS) entry which is preliminary data.</text>
</comment>
<dbReference type="SUPFAM" id="SSF54001">
    <property type="entry name" value="Cysteine proteinases"/>
    <property type="match status" value="1"/>
</dbReference>
<dbReference type="GO" id="GO:0016407">
    <property type="term" value="F:acetyltransferase activity"/>
    <property type="evidence" value="ECO:0007669"/>
    <property type="project" value="InterPro"/>
</dbReference>
<dbReference type="InterPro" id="IPR053710">
    <property type="entry name" value="Arylamine_NAT_domain_sf"/>
</dbReference>
<accession>A0A841TYK3</accession>
<dbReference type="EMBL" id="JACJVR010000049">
    <property type="protein sequence ID" value="MBB6692172.1"/>
    <property type="molecule type" value="Genomic_DNA"/>
</dbReference>
<dbReference type="PANTHER" id="PTHR11786">
    <property type="entry name" value="N-HYDROXYARYLAMINE O-ACETYLTRANSFERASE"/>
    <property type="match status" value="1"/>
</dbReference>
<keyword evidence="3" id="KW-1185">Reference proteome</keyword>
<dbReference type="Gene3D" id="3.30.2140.20">
    <property type="match status" value="1"/>
</dbReference>
<dbReference type="RefSeq" id="WP_185136165.1">
    <property type="nucleotide sequence ID" value="NZ_JACJVR010000049.1"/>
</dbReference>
<evidence type="ECO:0000256" key="1">
    <source>
        <dbReference type="ARBA" id="ARBA00006547"/>
    </source>
</evidence>
<evidence type="ECO:0000313" key="2">
    <source>
        <dbReference type="EMBL" id="MBB6692172.1"/>
    </source>
</evidence>
<dbReference type="InterPro" id="IPR038765">
    <property type="entry name" value="Papain-like_cys_pep_sf"/>
</dbReference>
<protein>
    <submittedName>
        <fullName evidence="2">Arylamine N-acetyltransferase</fullName>
    </submittedName>
</protein>
<name>A0A841TYK3_9BACL</name>
<dbReference type="AlphaFoldDB" id="A0A841TYK3"/>
<proteinExistence type="inferred from homology"/>
<comment type="similarity">
    <text evidence="1">Belongs to the arylamine N-acetyltransferase family.</text>
</comment>
<dbReference type="Pfam" id="PF00797">
    <property type="entry name" value="Acetyltransf_2"/>
    <property type="match status" value="1"/>
</dbReference>
<gene>
    <name evidence="2" type="ORF">H7B90_12245</name>
</gene>
<dbReference type="Proteomes" id="UP000553776">
    <property type="component" value="Unassembled WGS sequence"/>
</dbReference>
<reference evidence="2 3" key="1">
    <citation type="submission" date="2020-08" db="EMBL/GenBank/DDBJ databases">
        <title>Cohnella phylogeny.</title>
        <authorList>
            <person name="Dunlap C."/>
        </authorList>
    </citation>
    <scope>NUCLEOTIDE SEQUENCE [LARGE SCALE GENOMIC DNA]</scope>
    <source>
        <strain evidence="2 3">DSM 25239</strain>
    </source>
</reference>
<evidence type="ECO:0000313" key="3">
    <source>
        <dbReference type="Proteomes" id="UP000553776"/>
    </source>
</evidence>
<organism evidence="2 3">
    <name type="scientific">Cohnella xylanilytica</name>
    <dbReference type="NCBI Taxonomy" id="557555"/>
    <lineage>
        <taxon>Bacteria</taxon>
        <taxon>Bacillati</taxon>
        <taxon>Bacillota</taxon>
        <taxon>Bacilli</taxon>
        <taxon>Bacillales</taxon>
        <taxon>Paenibacillaceae</taxon>
        <taxon>Cohnella</taxon>
    </lineage>
</organism>